<dbReference type="SUPFAM" id="SSF48013">
    <property type="entry name" value="NusB-like"/>
    <property type="match status" value="1"/>
</dbReference>
<evidence type="ECO:0000256" key="5">
    <source>
        <dbReference type="ARBA" id="ARBA00023163"/>
    </source>
</evidence>
<dbReference type="NCBIfam" id="TIGR01951">
    <property type="entry name" value="nusB"/>
    <property type="match status" value="1"/>
</dbReference>
<name>A0A1M7Y0V9_9BACT</name>
<feature type="domain" description="NusB/RsmB/TIM44" evidence="7">
    <location>
        <begin position="5"/>
        <end position="136"/>
    </location>
</feature>
<dbReference type="AlphaFoldDB" id="A0A1M7Y0V9"/>
<dbReference type="Pfam" id="PF01029">
    <property type="entry name" value="NusB"/>
    <property type="match status" value="1"/>
</dbReference>
<accession>A0A1M7Y0V9</accession>
<sequence>MGVRRKSREAALQFLFQEDFKIEGGHTEENLPERFDVFCTLYQVHRKSRPYAQELLEGMVRSREEVDKLIGECASNWRLSRIAATDRNILRLAVYEMISENDVPDQVAINEAVEIAKRFAGDDSPSFINGVLDAVRKSLRP</sequence>
<dbReference type="STRING" id="1121416.SAMN02745220_00977"/>
<evidence type="ECO:0000256" key="4">
    <source>
        <dbReference type="ARBA" id="ARBA00023015"/>
    </source>
</evidence>
<dbReference type="InterPro" id="IPR011605">
    <property type="entry name" value="NusB_fam"/>
</dbReference>
<evidence type="ECO:0000256" key="3">
    <source>
        <dbReference type="ARBA" id="ARBA00022884"/>
    </source>
</evidence>
<gene>
    <name evidence="6" type="primary">nusB</name>
    <name evidence="8" type="ORF">SAMN02745220_00977</name>
</gene>
<keyword evidence="2 6" id="KW-0889">Transcription antitermination</keyword>
<evidence type="ECO:0000313" key="9">
    <source>
        <dbReference type="Proteomes" id="UP000184603"/>
    </source>
</evidence>
<keyword evidence="3 6" id="KW-0694">RNA-binding</keyword>
<keyword evidence="9" id="KW-1185">Reference proteome</keyword>
<dbReference type="InterPro" id="IPR006027">
    <property type="entry name" value="NusB_RsmB_TIM44"/>
</dbReference>
<protein>
    <recommendedName>
        <fullName evidence="6">Transcription antitermination protein NusB</fullName>
    </recommendedName>
    <alternativeName>
        <fullName evidence="6">Antitermination factor NusB</fullName>
    </alternativeName>
</protein>
<evidence type="ECO:0000256" key="2">
    <source>
        <dbReference type="ARBA" id="ARBA00022814"/>
    </source>
</evidence>
<comment type="function">
    <text evidence="6">Involved in transcription antitermination. Required for transcription of ribosomal RNA (rRNA) genes. Binds specifically to the boxA antiterminator sequence of the ribosomal RNA (rrn) operons.</text>
</comment>
<dbReference type="PANTHER" id="PTHR11078">
    <property type="entry name" value="N UTILIZATION SUBSTANCE PROTEIN B-RELATED"/>
    <property type="match status" value="1"/>
</dbReference>
<dbReference type="CDD" id="cd00619">
    <property type="entry name" value="Terminator_NusB"/>
    <property type="match status" value="1"/>
</dbReference>
<evidence type="ECO:0000256" key="6">
    <source>
        <dbReference type="HAMAP-Rule" id="MF_00073"/>
    </source>
</evidence>
<evidence type="ECO:0000313" key="8">
    <source>
        <dbReference type="EMBL" id="SHO45046.1"/>
    </source>
</evidence>
<dbReference type="PANTHER" id="PTHR11078:SF3">
    <property type="entry name" value="ANTITERMINATION NUSB DOMAIN-CONTAINING PROTEIN"/>
    <property type="match status" value="1"/>
</dbReference>
<dbReference type="EMBL" id="FRFE01000003">
    <property type="protein sequence ID" value="SHO45046.1"/>
    <property type="molecule type" value="Genomic_DNA"/>
</dbReference>
<dbReference type="RefSeq" id="WP_073612317.1">
    <property type="nucleotide sequence ID" value="NZ_FRFE01000003.1"/>
</dbReference>
<dbReference type="OrthoDB" id="9797817at2"/>
<dbReference type="HAMAP" id="MF_00073">
    <property type="entry name" value="NusB"/>
    <property type="match status" value="1"/>
</dbReference>
<dbReference type="InterPro" id="IPR035926">
    <property type="entry name" value="NusB-like_sf"/>
</dbReference>
<dbReference type="Proteomes" id="UP000184603">
    <property type="component" value="Unassembled WGS sequence"/>
</dbReference>
<dbReference type="GO" id="GO:0005829">
    <property type="term" value="C:cytosol"/>
    <property type="evidence" value="ECO:0007669"/>
    <property type="project" value="TreeGrafter"/>
</dbReference>
<dbReference type="GO" id="GO:0006353">
    <property type="term" value="P:DNA-templated transcription termination"/>
    <property type="evidence" value="ECO:0007669"/>
    <property type="project" value="UniProtKB-UniRule"/>
</dbReference>
<evidence type="ECO:0000256" key="1">
    <source>
        <dbReference type="ARBA" id="ARBA00005952"/>
    </source>
</evidence>
<comment type="similarity">
    <text evidence="1 6">Belongs to the NusB family.</text>
</comment>
<evidence type="ECO:0000259" key="7">
    <source>
        <dbReference type="Pfam" id="PF01029"/>
    </source>
</evidence>
<keyword evidence="4 6" id="KW-0805">Transcription regulation</keyword>
<dbReference type="Gene3D" id="1.10.940.10">
    <property type="entry name" value="NusB-like"/>
    <property type="match status" value="1"/>
</dbReference>
<dbReference type="GO" id="GO:0031564">
    <property type="term" value="P:transcription antitermination"/>
    <property type="evidence" value="ECO:0007669"/>
    <property type="project" value="UniProtKB-KW"/>
</dbReference>
<proteinExistence type="inferred from homology"/>
<keyword evidence="5 6" id="KW-0804">Transcription</keyword>
<organism evidence="8 9">
    <name type="scientific">Desulfopila aestuarii DSM 18488</name>
    <dbReference type="NCBI Taxonomy" id="1121416"/>
    <lineage>
        <taxon>Bacteria</taxon>
        <taxon>Pseudomonadati</taxon>
        <taxon>Thermodesulfobacteriota</taxon>
        <taxon>Desulfobulbia</taxon>
        <taxon>Desulfobulbales</taxon>
        <taxon>Desulfocapsaceae</taxon>
        <taxon>Desulfopila</taxon>
    </lineage>
</organism>
<reference evidence="8 9" key="1">
    <citation type="submission" date="2016-12" db="EMBL/GenBank/DDBJ databases">
        <authorList>
            <person name="Song W.-J."/>
            <person name="Kurnit D.M."/>
        </authorList>
    </citation>
    <scope>NUCLEOTIDE SEQUENCE [LARGE SCALE GENOMIC DNA]</scope>
    <source>
        <strain evidence="8 9">DSM 18488</strain>
    </source>
</reference>
<dbReference type="GO" id="GO:0003723">
    <property type="term" value="F:RNA binding"/>
    <property type="evidence" value="ECO:0007669"/>
    <property type="project" value="UniProtKB-UniRule"/>
</dbReference>